<dbReference type="GO" id="GO:0000976">
    <property type="term" value="F:transcription cis-regulatory region binding"/>
    <property type="evidence" value="ECO:0007669"/>
    <property type="project" value="TreeGrafter"/>
</dbReference>
<dbReference type="PANTHER" id="PTHR30055:SF209">
    <property type="entry name" value="POSSIBLE TRANSCRIPTIONAL REGULATORY PROTEIN (PROBABLY TETR-FAMILY)"/>
    <property type="match status" value="1"/>
</dbReference>
<dbReference type="SUPFAM" id="SSF46689">
    <property type="entry name" value="Homeodomain-like"/>
    <property type="match status" value="1"/>
</dbReference>
<protein>
    <submittedName>
        <fullName evidence="4">TetR family transcriptional regulator</fullName>
    </submittedName>
</protein>
<dbReference type="GO" id="GO:0003700">
    <property type="term" value="F:DNA-binding transcription factor activity"/>
    <property type="evidence" value="ECO:0007669"/>
    <property type="project" value="TreeGrafter"/>
</dbReference>
<comment type="caution">
    <text evidence="4">The sequence shown here is derived from an EMBL/GenBank/DDBJ whole genome shotgun (WGS) entry which is preliminary data.</text>
</comment>
<dbReference type="AlphaFoldDB" id="A0A2C9ZJD4"/>
<dbReference type="Proteomes" id="UP000194632">
    <property type="component" value="Unassembled WGS sequence"/>
</dbReference>
<evidence type="ECO:0000313" key="4">
    <source>
        <dbReference type="EMBL" id="OUC80852.1"/>
    </source>
</evidence>
<evidence type="ECO:0000256" key="2">
    <source>
        <dbReference type="PROSITE-ProRule" id="PRU00335"/>
    </source>
</evidence>
<organism evidence="4 5">
    <name type="scientific">Gordonia lacunae</name>
    <dbReference type="NCBI Taxonomy" id="417102"/>
    <lineage>
        <taxon>Bacteria</taxon>
        <taxon>Bacillati</taxon>
        <taxon>Actinomycetota</taxon>
        <taxon>Actinomycetes</taxon>
        <taxon>Mycobacteriales</taxon>
        <taxon>Gordoniaceae</taxon>
        <taxon>Gordonia</taxon>
    </lineage>
</organism>
<dbReference type="PROSITE" id="PS50977">
    <property type="entry name" value="HTH_TETR_2"/>
    <property type="match status" value="1"/>
</dbReference>
<dbReference type="InterPro" id="IPR050109">
    <property type="entry name" value="HTH-type_TetR-like_transc_reg"/>
</dbReference>
<evidence type="ECO:0000259" key="3">
    <source>
        <dbReference type="PROSITE" id="PS50977"/>
    </source>
</evidence>
<feature type="DNA-binding region" description="H-T-H motif" evidence="2">
    <location>
        <begin position="40"/>
        <end position="59"/>
    </location>
</feature>
<accession>A0A2C9ZJD4</accession>
<dbReference type="PANTHER" id="PTHR30055">
    <property type="entry name" value="HTH-TYPE TRANSCRIPTIONAL REGULATOR RUTR"/>
    <property type="match status" value="1"/>
</dbReference>
<feature type="domain" description="HTH tetR-type" evidence="3">
    <location>
        <begin position="17"/>
        <end position="77"/>
    </location>
</feature>
<dbReference type="STRING" id="417102.CA982_00310"/>
<dbReference type="EMBL" id="NGFO01000001">
    <property type="protein sequence ID" value="OUC80852.1"/>
    <property type="molecule type" value="Genomic_DNA"/>
</dbReference>
<evidence type="ECO:0000313" key="5">
    <source>
        <dbReference type="Proteomes" id="UP000194632"/>
    </source>
</evidence>
<gene>
    <name evidence="4" type="ORF">CA982_00310</name>
</gene>
<dbReference type="OrthoDB" id="3783612at2"/>
<keyword evidence="1 2" id="KW-0238">DNA-binding</keyword>
<dbReference type="RefSeq" id="WP_086533364.1">
    <property type="nucleotide sequence ID" value="NZ_NGFO01000001.1"/>
</dbReference>
<reference evidence="4 5" key="1">
    <citation type="submission" date="2017-05" db="EMBL/GenBank/DDBJ databases">
        <title>Biotechnological potential of actinobacteria isolated from South African environments.</title>
        <authorList>
            <person name="Le Roes-Hill M."/>
            <person name="Prins A."/>
            <person name="Durrell K.A."/>
        </authorList>
    </citation>
    <scope>NUCLEOTIDE SEQUENCE [LARGE SCALE GENOMIC DNA]</scope>
    <source>
        <strain evidence="4">BS2</strain>
    </source>
</reference>
<proteinExistence type="predicted"/>
<dbReference type="InterPro" id="IPR009057">
    <property type="entry name" value="Homeodomain-like_sf"/>
</dbReference>
<dbReference type="InterPro" id="IPR001647">
    <property type="entry name" value="HTH_TetR"/>
</dbReference>
<evidence type="ECO:0000256" key="1">
    <source>
        <dbReference type="ARBA" id="ARBA00023125"/>
    </source>
</evidence>
<sequence>MTSGKLWRGQTLADRSSDRREQMLTVAERLLGVGGANAVTMRAVVREANLSPRYFYESFASREDLVTAVYDRVTEQLLAQIAALPRPTDRRESVREVLDACRDFFEADPGRARILLREPLADDVLRARRAATVPGFVAAVLEMTTGAHASSPERLGVVSSALSGALVALYLDYIDGRLLLTPAQLADAAVDLVSAVTRIATADGGEGSGASG</sequence>
<dbReference type="Gene3D" id="1.10.357.10">
    <property type="entry name" value="Tetracycline Repressor, domain 2"/>
    <property type="match status" value="1"/>
</dbReference>
<keyword evidence="5" id="KW-1185">Reference proteome</keyword>
<dbReference type="Pfam" id="PF00440">
    <property type="entry name" value="TetR_N"/>
    <property type="match status" value="1"/>
</dbReference>
<name>A0A2C9ZJD4_9ACTN</name>